<accession>A0ACC1HC88</accession>
<feature type="non-terminal residue" evidence="1">
    <location>
        <position position="297"/>
    </location>
</feature>
<reference evidence="1" key="1">
    <citation type="submission" date="2022-06" db="EMBL/GenBank/DDBJ databases">
        <title>Phylogenomic reconstructions and comparative analyses of Kickxellomycotina fungi.</title>
        <authorList>
            <person name="Reynolds N.K."/>
            <person name="Stajich J.E."/>
            <person name="Barry K."/>
            <person name="Grigoriev I.V."/>
            <person name="Crous P."/>
            <person name="Smith M.E."/>
        </authorList>
    </citation>
    <scope>NUCLEOTIDE SEQUENCE</scope>
    <source>
        <strain evidence="1">RSA 2271</strain>
    </source>
</reference>
<protein>
    <submittedName>
        <fullName evidence="1">Mitochondrial ornithine carrier protein</fullName>
    </submittedName>
</protein>
<gene>
    <name evidence="1" type="primary">ORT1</name>
    <name evidence="1" type="ORF">EV182_005463</name>
</gene>
<sequence length="297" mass="32068">MNGKVIEYPFDTVKVRLQTTRNEVFSGTFDCLRQTFKEEGFKGFYRGLSSPLVGAMAENALAFFSYNRIQGIIRLATSTPADAPLSIPQLFAAGAFAGSAGSLVLTPIELVKCKLQVENVQSYGGSAGQAAAKTIKYAGPISVVKSILRTKGIAGLYYGFGPTLARESLGGGFWFGTYEAVCRVSLKYKERRLREVGDARTLTKSDLSPLTLILAGGMAGVAYNTSSYPIDVIKSYIQTADVRGVQQSQAQSSSSKSIWVDVARKVYQGGGIRAFYRGLGITLVRAFPANAIMFMTY</sequence>
<dbReference type="EMBL" id="JAMZIH010007095">
    <property type="protein sequence ID" value="KAJ1673323.1"/>
    <property type="molecule type" value="Genomic_DNA"/>
</dbReference>
<comment type="caution">
    <text evidence="1">The sequence shown here is derived from an EMBL/GenBank/DDBJ whole genome shotgun (WGS) entry which is preliminary data.</text>
</comment>
<name>A0ACC1HC88_9FUNG</name>
<dbReference type="Proteomes" id="UP001145114">
    <property type="component" value="Unassembled WGS sequence"/>
</dbReference>
<proteinExistence type="predicted"/>
<keyword evidence="2" id="KW-1185">Reference proteome</keyword>
<evidence type="ECO:0000313" key="2">
    <source>
        <dbReference type="Proteomes" id="UP001145114"/>
    </source>
</evidence>
<organism evidence="1 2">
    <name type="scientific">Spiromyces aspiralis</name>
    <dbReference type="NCBI Taxonomy" id="68401"/>
    <lineage>
        <taxon>Eukaryota</taxon>
        <taxon>Fungi</taxon>
        <taxon>Fungi incertae sedis</taxon>
        <taxon>Zoopagomycota</taxon>
        <taxon>Kickxellomycotina</taxon>
        <taxon>Kickxellomycetes</taxon>
        <taxon>Kickxellales</taxon>
        <taxon>Kickxellaceae</taxon>
        <taxon>Spiromyces</taxon>
    </lineage>
</organism>
<evidence type="ECO:0000313" key="1">
    <source>
        <dbReference type="EMBL" id="KAJ1673323.1"/>
    </source>
</evidence>